<proteinExistence type="inferred from homology"/>
<comment type="caution">
    <text evidence="3">The sequence shown here is derived from an EMBL/GenBank/DDBJ whole genome shotgun (WGS) entry which is preliminary data.</text>
</comment>
<feature type="region of interest" description="Disordered" evidence="2">
    <location>
        <begin position="1"/>
        <end position="27"/>
    </location>
</feature>
<sequence length="115" mass="12012">MSQSTLTPAGRTLHISGQTPQAEDGSTVAVGDITGQTEKVLGNIKALVEQAGGSLADVCRIVVYIVDRSDLPAVMEVRKRILPEPYPATTAIVAGGLGNREWLVEIEATAVLADA</sequence>
<dbReference type="InterPro" id="IPR006175">
    <property type="entry name" value="YjgF/YER057c/UK114"/>
</dbReference>
<dbReference type="CDD" id="cd00448">
    <property type="entry name" value="YjgF_YER057c_UK114_family"/>
    <property type="match status" value="1"/>
</dbReference>
<reference evidence="4" key="1">
    <citation type="journal article" date="2019" name="Int. J. Syst. Evol. Microbiol.">
        <title>The Global Catalogue of Microorganisms (GCM) 10K type strain sequencing project: providing services to taxonomists for standard genome sequencing and annotation.</title>
        <authorList>
            <consortium name="The Broad Institute Genomics Platform"/>
            <consortium name="The Broad Institute Genome Sequencing Center for Infectious Disease"/>
            <person name="Wu L."/>
            <person name="Ma J."/>
        </authorList>
    </citation>
    <scope>NUCLEOTIDE SEQUENCE [LARGE SCALE GENOMIC DNA]</scope>
    <source>
        <strain evidence="4">JCM 16949</strain>
    </source>
</reference>
<gene>
    <name evidence="3" type="ORF">GCM10022239_14350</name>
</gene>
<comment type="similarity">
    <text evidence="1">Belongs to the RutC family.</text>
</comment>
<evidence type="ECO:0000256" key="1">
    <source>
        <dbReference type="ARBA" id="ARBA00010552"/>
    </source>
</evidence>
<dbReference type="PANTHER" id="PTHR11803:SF58">
    <property type="entry name" value="PROTEIN HMF1-RELATED"/>
    <property type="match status" value="1"/>
</dbReference>
<dbReference type="PANTHER" id="PTHR11803">
    <property type="entry name" value="2-IMINOBUTANOATE/2-IMINOPROPANOATE DEAMINASE RIDA"/>
    <property type="match status" value="1"/>
</dbReference>
<evidence type="ECO:0000313" key="3">
    <source>
        <dbReference type="EMBL" id="GAA3739857.1"/>
    </source>
</evidence>
<dbReference type="EMBL" id="BAABAE010000003">
    <property type="protein sequence ID" value="GAA3739857.1"/>
    <property type="molecule type" value="Genomic_DNA"/>
</dbReference>
<dbReference type="Gene3D" id="3.30.1330.40">
    <property type="entry name" value="RutC-like"/>
    <property type="match status" value="1"/>
</dbReference>
<protein>
    <recommendedName>
        <fullName evidence="5">Enamine deaminase RidA (YjgF/YER057c/UK114 family)</fullName>
    </recommendedName>
</protein>
<evidence type="ECO:0000313" key="4">
    <source>
        <dbReference type="Proteomes" id="UP001501004"/>
    </source>
</evidence>
<name>A0ABP7FHV4_9MICO</name>
<evidence type="ECO:0008006" key="5">
    <source>
        <dbReference type="Google" id="ProtNLM"/>
    </source>
</evidence>
<evidence type="ECO:0000256" key="2">
    <source>
        <dbReference type="SAM" id="MobiDB-lite"/>
    </source>
</evidence>
<dbReference type="SUPFAM" id="SSF55298">
    <property type="entry name" value="YjgF-like"/>
    <property type="match status" value="1"/>
</dbReference>
<keyword evidence="4" id="KW-1185">Reference proteome</keyword>
<dbReference type="RefSeq" id="WP_344755197.1">
    <property type="nucleotide sequence ID" value="NZ_BAABAE010000003.1"/>
</dbReference>
<dbReference type="InterPro" id="IPR035959">
    <property type="entry name" value="RutC-like_sf"/>
</dbReference>
<organism evidence="3 4">
    <name type="scientific">Leifsonella bigeumensis</name>
    <dbReference type="NCBI Taxonomy" id="433643"/>
    <lineage>
        <taxon>Bacteria</taxon>
        <taxon>Bacillati</taxon>
        <taxon>Actinomycetota</taxon>
        <taxon>Actinomycetes</taxon>
        <taxon>Micrococcales</taxon>
        <taxon>Microbacteriaceae</taxon>
        <taxon>Leifsonella</taxon>
    </lineage>
</organism>
<dbReference type="Pfam" id="PF01042">
    <property type="entry name" value="Ribonuc_L-PSP"/>
    <property type="match status" value="1"/>
</dbReference>
<dbReference type="Proteomes" id="UP001501004">
    <property type="component" value="Unassembled WGS sequence"/>
</dbReference>
<accession>A0ABP7FHV4</accession>